<dbReference type="Pfam" id="PF00191">
    <property type="entry name" value="Annexin"/>
    <property type="match status" value="4"/>
</dbReference>
<dbReference type="GO" id="GO:0005509">
    <property type="term" value="F:calcium ion binding"/>
    <property type="evidence" value="ECO:0007669"/>
    <property type="project" value="InterPro"/>
</dbReference>
<gene>
    <name evidence="7" type="ORF">BVC80_8183g2</name>
</gene>
<dbReference type="GO" id="GO:0009651">
    <property type="term" value="P:response to salt stress"/>
    <property type="evidence" value="ECO:0007669"/>
    <property type="project" value="TreeGrafter"/>
</dbReference>
<dbReference type="PRINTS" id="PR01814">
    <property type="entry name" value="ANNEXINPLANT"/>
</dbReference>
<dbReference type="InParanoid" id="A0A200QG11"/>
<evidence type="ECO:0000256" key="2">
    <source>
        <dbReference type="ARBA" id="ARBA00022737"/>
    </source>
</evidence>
<sequence>MATLVVHDPAPSPLEDAQNIRKAVEGWGTNEKGLIAILGHRNAAQRKSIRLAYEEHYHEDLIKRLEHELSGDFEKAMYRWILDPRERDAVLANVALRHALPDYRVLIEIACVYSPDELLAVKRAYQCRYKRSLEEDVASHTSGDFRKACTKISSTLLFALVSTYRYDGIEINEHLAISESKILHELIDKKAFSDDELIRILSTRSKEQLNATFNRYKDDHKTSATKSLLGDPADEFLAALRTVIRCISSPMKYFEKVLRNALSHPGTDEDALTRVIVTHAGKDLKEIKEIYYKRNNVTLDNAVAKDTSGDYKVFLLALLGNEGH</sequence>
<dbReference type="Gene3D" id="1.10.220.10">
    <property type="entry name" value="Annexin"/>
    <property type="match status" value="4"/>
</dbReference>
<evidence type="ECO:0000256" key="5">
    <source>
        <dbReference type="ARBA" id="ARBA00023302"/>
    </source>
</evidence>
<keyword evidence="1 6" id="KW-0479">Metal-binding</keyword>
<dbReference type="STRING" id="56857.A0A200QG11"/>
<comment type="caution">
    <text evidence="7">The sequence shown here is derived from an EMBL/GenBank/DDBJ whole genome shotgun (WGS) entry which is preliminary data.</text>
</comment>
<dbReference type="GO" id="GO:0005886">
    <property type="term" value="C:plasma membrane"/>
    <property type="evidence" value="ECO:0007669"/>
    <property type="project" value="TreeGrafter"/>
</dbReference>
<name>A0A200QG11_MACCD</name>
<evidence type="ECO:0000313" key="8">
    <source>
        <dbReference type="Proteomes" id="UP000195402"/>
    </source>
</evidence>
<feature type="binding site" evidence="6">
    <location>
        <position position="306"/>
    </location>
    <ligand>
        <name>Ca(2+)</name>
        <dbReference type="ChEBI" id="CHEBI:29108"/>
        <label>1</label>
    </ligand>
</feature>
<proteinExistence type="predicted"/>
<keyword evidence="2" id="KW-0677">Repeat</keyword>
<dbReference type="InterPro" id="IPR018502">
    <property type="entry name" value="Annexin_repeat"/>
</dbReference>
<dbReference type="PRINTS" id="PR00196">
    <property type="entry name" value="ANNEXIN"/>
</dbReference>
<dbReference type="Proteomes" id="UP000195402">
    <property type="component" value="Unassembled WGS sequence"/>
</dbReference>
<dbReference type="GO" id="GO:0009409">
    <property type="term" value="P:response to cold"/>
    <property type="evidence" value="ECO:0007669"/>
    <property type="project" value="TreeGrafter"/>
</dbReference>
<dbReference type="GO" id="GO:0009408">
    <property type="term" value="P:response to heat"/>
    <property type="evidence" value="ECO:0007669"/>
    <property type="project" value="TreeGrafter"/>
</dbReference>
<keyword evidence="3 6" id="KW-0106">Calcium</keyword>
<dbReference type="OrthoDB" id="37886at2759"/>
<dbReference type="InterPro" id="IPR001464">
    <property type="entry name" value="Annexin"/>
</dbReference>
<dbReference type="GO" id="GO:0005544">
    <property type="term" value="F:calcium-dependent phospholipid binding"/>
    <property type="evidence" value="ECO:0007669"/>
    <property type="project" value="UniProtKB-KW"/>
</dbReference>
<dbReference type="GO" id="GO:0001786">
    <property type="term" value="F:phosphatidylserine binding"/>
    <property type="evidence" value="ECO:0007669"/>
    <property type="project" value="TreeGrafter"/>
</dbReference>
<dbReference type="FunCoup" id="A0A200QG11">
    <property type="interactions" value="73"/>
</dbReference>
<feature type="binding site" evidence="6">
    <location>
        <position position="28"/>
    </location>
    <ligand>
        <name>Ca(2+)</name>
        <dbReference type="ChEBI" id="CHEBI:29108"/>
        <label>1</label>
    </ligand>
</feature>
<evidence type="ECO:0000256" key="3">
    <source>
        <dbReference type="ARBA" id="ARBA00022837"/>
    </source>
</evidence>
<dbReference type="InterPro" id="IPR009118">
    <property type="entry name" value="AnnexinD_plant"/>
</dbReference>
<dbReference type="FunFam" id="1.10.220.10:FF:000001">
    <property type="entry name" value="Annexin"/>
    <property type="match status" value="1"/>
</dbReference>
<dbReference type="InterPro" id="IPR037104">
    <property type="entry name" value="Annexin_sf"/>
</dbReference>
<keyword evidence="5" id="KW-0111">Calcium/phospholipid-binding</keyword>
<feature type="binding site" evidence="6">
    <location>
        <position position="307"/>
    </location>
    <ligand>
        <name>Ca(2+)</name>
        <dbReference type="ChEBI" id="CHEBI:29108"/>
        <label>1</label>
    </ligand>
</feature>
<dbReference type="EMBL" id="MVGT01002068">
    <property type="protein sequence ID" value="OVA09458.1"/>
    <property type="molecule type" value="Genomic_DNA"/>
</dbReference>
<dbReference type="FunFam" id="1.10.220.10:FF:000006">
    <property type="entry name" value="Annexin"/>
    <property type="match status" value="1"/>
</dbReference>
<evidence type="ECO:0000256" key="6">
    <source>
        <dbReference type="PIRSR" id="PIRSR609118-1"/>
    </source>
</evidence>
<keyword evidence="4" id="KW-0041">Annexin</keyword>
<dbReference type="GO" id="GO:0005737">
    <property type="term" value="C:cytoplasm"/>
    <property type="evidence" value="ECO:0007669"/>
    <property type="project" value="TreeGrafter"/>
</dbReference>
<reference evidence="7 8" key="1">
    <citation type="journal article" date="2017" name="Mol. Plant">
        <title>The Genome of Medicinal Plant Macleaya cordata Provides New Insights into Benzylisoquinoline Alkaloids Metabolism.</title>
        <authorList>
            <person name="Liu X."/>
            <person name="Liu Y."/>
            <person name="Huang P."/>
            <person name="Ma Y."/>
            <person name="Qing Z."/>
            <person name="Tang Q."/>
            <person name="Cao H."/>
            <person name="Cheng P."/>
            <person name="Zheng Y."/>
            <person name="Yuan Z."/>
            <person name="Zhou Y."/>
            <person name="Liu J."/>
            <person name="Tang Z."/>
            <person name="Zhuo Y."/>
            <person name="Zhang Y."/>
            <person name="Yu L."/>
            <person name="Huang J."/>
            <person name="Yang P."/>
            <person name="Peng Q."/>
            <person name="Zhang J."/>
            <person name="Jiang W."/>
            <person name="Zhang Z."/>
            <person name="Lin K."/>
            <person name="Ro D.K."/>
            <person name="Chen X."/>
            <person name="Xiong X."/>
            <person name="Shang Y."/>
            <person name="Huang S."/>
            <person name="Zeng J."/>
        </authorList>
    </citation>
    <scope>NUCLEOTIDE SEQUENCE [LARGE SCALE GENOMIC DNA]</scope>
    <source>
        <strain evidence="8">cv. BLH2017</strain>
        <tissue evidence="7">Root</tissue>
    </source>
</reference>
<feature type="binding site" evidence="6">
    <location>
        <position position="26"/>
    </location>
    <ligand>
        <name>Ca(2+)</name>
        <dbReference type="ChEBI" id="CHEBI:29108"/>
        <label>1</label>
    </ligand>
</feature>
<keyword evidence="8" id="KW-1185">Reference proteome</keyword>
<feature type="binding site" evidence="6">
    <location>
        <position position="68"/>
    </location>
    <ligand>
        <name>Ca(2+)</name>
        <dbReference type="ChEBI" id="CHEBI:29108"/>
        <label>1</label>
    </ligand>
</feature>
<dbReference type="PROSITE" id="PS51897">
    <property type="entry name" value="ANNEXIN_2"/>
    <property type="match status" value="4"/>
</dbReference>
<dbReference type="SMART" id="SM00335">
    <property type="entry name" value="ANX"/>
    <property type="match status" value="4"/>
</dbReference>
<evidence type="ECO:0000256" key="4">
    <source>
        <dbReference type="ARBA" id="ARBA00023216"/>
    </source>
</evidence>
<evidence type="ECO:0000256" key="1">
    <source>
        <dbReference type="ARBA" id="ARBA00022723"/>
    </source>
</evidence>
<dbReference type="PANTHER" id="PTHR10502:SF193">
    <property type="entry name" value="ANNEXIN D8"/>
    <property type="match status" value="1"/>
</dbReference>
<dbReference type="GO" id="GO:0009414">
    <property type="term" value="P:response to water deprivation"/>
    <property type="evidence" value="ECO:0007669"/>
    <property type="project" value="TreeGrafter"/>
</dbReference>
<dbReference type="AlphaFoldDB" id="A0A200QG11"/>
<dbReference type="FunFam" id="1.10.220.10:FF:000009">
    <property type="entry name" value="Annexin"/>
    <property type="match status" value="1"/>
</dbReference>
<organism evidence="7 8">
    <name type="scientific">Macleaya cordata</name>
    <name type="common">Five-seeded plume-poppy</name>
    <name type="synonym">Bocconia cordata</name>
    <dbReference type="NCBI Taxonomy" id="56857"/>
    <lineage>
        <taxon>Eukaryota</taxon>
        <taxon>Viridiplantae</taxon>
        <taxon>Streptophyta</taxon>
        <taxon>Embryophyta</taxon>
        <taxon>Tracheophyta</taxon>
        <taxon>Spermatophyta</taxon>
        <taxon>Magnoliopsida</taxon>
        <taxon>Ranunculales</taxon>
        <taxon>Papaveraceae</taxon>
        <taxon>Papaveroideae</taxon>
        <taxon>Macleaya</taxon>
    </lineage>
</organism>
<dbReference type="PANTHER" id="PTHR10502">
    <property type="entry name" value="ANNEXIN"/>
    <property type="match status" value="1"/>
</dbReference>
<dbReference type="OMA" id="LQGNRDP"/>
<feature type="binding site" evidence="6">
    <location>
        <position position="304"/>
    </location>
    <ligand>
        <name>Ca(2+)</name>
        <dbReference type="ChEBI" id="CHEBI:29108"/>
        <label>1</label>
    </ligand>
</feature>
<dbReference type="FunFam" id="1.10.220.10:FF:000008">
    <property type="entry name" value="Annexin"/>
    <property type="match status" value="1"/>
</dbReference>
<feature type="binding site" evidence="6">
    <location>
        <position position="266"/>
    </location>
    <ligand>
        <name>Ca(2+)</name>
        <dbReference type="ChEBI" id="CHEBI:29108"/>
        <label>1</label>
    </ligand>
</feature>
<protein>
    <submittedName>
        <fullName evidence="7">Annexin</fullName>
    </submittedName>
</protein>
<evidence type="ECO:0000313" key="7">
    <source>
        <dbReference type="EMBL" id="OVA09458.1"/>
    </source>
</evidence>
<accession>A0A200QG11</accession>
<dbReference type="SUPFAM" id="SSF47874">
    <property type="entry name" value="Annexin"/>
    <property type="match status" value="1"/>
</dbReference>